<dbReference type="RefSeq" id="WP_108580113.1">
    <property type="nucleotide sequence ID" value="NZ_CP026952.1"/>
</dbReference>
<protein>
    <submittedName>
        <fullName evidence="1">Uncharacterized protein</fullName>
    </submittedName>
</protein>
<keyword evidence="2" id="KW-1185">Reference proteome</keyword>
<dbReference type="InterPro" id="IPR036689">
    <property type="entry name" value="ESAT-6-like_sf"/>
</dbReference>
<accession>A0A2S0WQR3</accession>
<dbReference type="AlphaFoldDB" id="A0A2S0WQR3"/>
<dbReference type="KEGG" id="aez:C3E78_16045"/>
<name>A0A2S0WQR3_9ACTN</name>
<proteinExistence type="predicted"/>
<organism evidence="1 2">
    <name type="scientific">Aeromicrobium chenweiae</name>
    <dbReference type="NCBI Taxonomy" id="2079793"/>
    <lineage>
        <taxon>Bacteria</taxon>
        <taxon>Bacillati</taxon>
        <taxon>Actinomycetota</taxon>
        <taxon>Actinomycetes</taxon>
        <taxon>Propionibacteriales</taxon>
        <taxon>Nocardioidaceae</taxon>
        <taxon>Aeromicrobium</taxon>
    </lineage>
</organism>
<evidence type="ECO:0000313" key="1">
    <source>
        <dbReference type="EMBL" id="AWB93598.1"/>
    </source>
</evidence>
<dbReference type="Gene3D" id="1.10.287.1060">
    <property type="entry name" value="ESAT-6-like"/>
    <property type="match status" value="1"/>
</dbReference>
<reference evidence="2" key="1">
    <citation type="submission" date="2018-01" db="EMBL/GenBank/DDBJ databases">
        <authorList>
            <person name="Li J."/>
        </authorList>
    </citation>
    <scope>NUCLEOTIDE SEQUENCE [LARGE SCALE GENOMIC DNA]</scope>
    <source>
        <strain evidence="2">592</strain>
    </source>
</reference>
<gene>
    <name evidence="1" type="ORF">C3E78_16045</name>
</gene>
<dbReference type="Proteomes" id="UP000244384">
    <property type="component" value="Chromosome"/>
</dbReference>
<accession>A0A5F2F2B8</accession>
<dbReference type="EMBL" id="CP026952">
    <property type="protein sequence ID" value="AWB93598.1"/>
    <property type="molecule type" value="Genomic_DNA"/>
</dbReference>
<dbReference type="SUPFAM" id="SSF140453">
    <property type="entry name" value="EsxAB dimer-like"/>
    <property type="match status" value="1"/>
</dbReference>
<sequence length="70" mass="7135">MSAAGSGGFKGASAAGLAEALTAWFTVAKELSPTLGEYATKLVQVDVSAAESDRRAQDAFSRISGRLTGQ</sequence>
<evidence type="ECO:0000313" key="2">
    <source>
        <dbReference type="Proteomes" id="UP000244384"/>
    </source>
</evidence>